<protein>
    <submittedName>
        <fullName evidence="5">Bifunctional metallophosphatase/5'-nucleotidase</fullName>
    </submittedName>
</protein>
<dbReference type="Gene3D" id="3.90.780.10">
    <property type="entry name" value="5'-Nucleotidase, C-terminal domain"/>
    <property type="match status" value="1"/>
</dbReference>
<evidence type="ECO:0000256" key="2">
    <source>
        <dbReference type="RuleBase" id="RU362119"/>
    </source>
</evidence>
<feature type="domain" description="5'-Nucleotidase C-terminal" evidence="4">
    <location>
        <begin position="289"/>
        <end position="419"/>
    </location>
</feature>
<dbReference type="SUPFAM" id="SSF56300">
    <property type="entry name" value="Metallo-dependent phosphatases"/>
    <property type="match status" value="1"/>
</dbReference>
<dbReference type="Gene3D" id="3.60.21.10">
    <property type="match status" value="1"/>
</dbReference>
<dbReference type="Proteomes" id="UP000325182">
    <property type="component" value="Unassembled WGS sequence"/>
</dbReference>
<feature type="domain" description="Calcineurin-like phosphoesterase" evidence="3">
    <location>
        <begin position="6"/>
        <end position="205"/>
    </location>
</feature>
<organism evidence="5 6">
    <name type="scientific">Rossellomorea vietnamensis</name>
    <dbReference type="NCBI Taxonomy" id="218284"/>
    <lineage>
        <taxon>Bacteria</taxon>
        <taxon>Bacillati</taxon>
        <taxon>Bacillota</taxon>
        <taxon>Bacilli</taxon>
        <taxon>Bacillales</taxon>
        <taxon>Bacillaceae</taxon>
        <taxon>Rossellomorea</taxon>
    </lineage>
</organism>
<dbReference type="GO" id="GO:0030288">
    <property type="term" value="C:outer membrane-bounded periplasmic space"/>
    <property type="evidence" value="ECO:0007669"/>
    <property type="project" value="TreeGrafter"/>
</dbReference>
<dbReference type="InterPro" id="IPR011240">
    <property type="entry name" value="Pesterase_YunD"/>
</dbReference>
<dbReference type="SUPFAM" id="SSF55816">
    <property type="entry name" value="5'-nucleotidase (syn. UDP-sugar hydrolase), C-terminal domain"/>
    <property type="match status" value="1"/>
</dbReference>
<dbReference type="GO" id="GO:0000166">
    <property type="term" value="F:nucleotide binding"/>
    <property type="evidence" value="ECO:0007669"/>
    <property type="project" value="UniProtKB-KW"/>
</dbReference>
<evidence type="ECO:0000313" key="6">
    <source>
        <dbReference type="Proteomes" id="UP000325182"/>
    </source>
</evidence>
<gene>
    <name evidence="5" type="ORF">FZC84_15850</name>
</gene>
<dbReference type="GO" id="GO:0009166">
    <property type="term" value="P:nucleotide catabolic process"/>
    <property type="evidence" value="ECO:0007669"/>
    <property type="project" value="InterPro"/>
</dbReference>
<dbReference type="InterPro" id="IPR036907">
    <property type="entry name" value="5'-Nucleotdase_C_sf"/>
</dbReference>
<dbReference type="PIRSF" id="PIRSF036361">
    <property type="entry name" value="YunD"/>
    <property type="match status" value="1"/>
</dbReference>
<dbReference type="PANTHER" id="PTHR11575">
    <property type="entry name" value="5'-NUCLEOTIDASE-RELATED"/>
    <property type="match status" value="1"/>
</dbReference>
<keyword evidence="2" id="KW-0547">Nucleotide-binding</keyword>
<dbReference type="GO" id="GO:0008768">
    <property type="term" value="F:UDP-sugar diphosphatase activity"/>
    <property type="evidence" value="ECO:0007669"/>
    <property type="project" value="TreeGrafter"/>
</dbReference>
<evidence type="ECO:0000313" key="5">
    <source>
        <dbReference type="EMBL" id="TYR98093.1"/>
    </source>
</evidence>
<dbReference type="Pfam" id="PF00149">
    <property type="entry name" value="Metallophos"/>
    <property type="match status" value="1"/>
</dbReference>
<dbReference type="InterPro" id="IPR029052">
    <property type="entry name" value="Metallo-depent_PP-like"/>
</dbReference>
<dbReference type="RefSeq" id="WP_148954524.1">
    <property type="nucleotide sequence ID" value="NZ_VTEG01000013.1"/>
</dbReference>
<dbReference type="PANTHER" id="PTHR11575:SF23">
    <property type="entry name" value="5-NUCLEOTIDASE FAMILY PROTEIN"/>
    <property type="match status" value="1"/>
</dbReference>
<evidence type="ECO:0000259" key="3">
    <source>
        <dbReference type="Pfam" id="PF00149"/>
    </source>
</evidence>
<dbReference type="EMBL" id="VTEG01000013">
    <property type="protein sequence ID" value="TYR98093.1"/>
    <property type="molecule type" value="Genomic_DNA"/>
</dbReference>
<keyword evidence="2" id="KW-0378">Hydrolase</keyword>
<dbReference type="GO" id="GO:0008253">
    <property type="term" value="F:5'-nucleotidase activity"/>
    <property type="evidence" value="ECO:0007669"/>
    <property type="project" value="TreeGrafter"/>
</dbReference>
<dbReference type="PRINTS" id="PR01607">
    <property type="entry name" value="APYRASEFAMLY"/>
</dbReference>
<proteinExistence type="inferred from homology"/>
<dbReference type="InterPro" id="IPR008334">
    <property type="entry name" value="5'-Nucleotdase_C"/>
</dbReference>
<dbReference type="CDD" id="cd00845">
    <property type="entry name" value="MPP_UshA_N_like"/>
    <property type="match status" value="1"/>
</dbReference>
<dbReference type="AlphaFoldDB" id="A0A5D4M9Q4"/>
<dbReference type="InterPro" id="IPR004843">
    <property type="entry name" value="Calcineurin-like_PHP"/>
</dbReference>
<comment type="caution">
    <text evidence="5">The sequence shown here is derived from an EMBL/GenBank/DDBJ whole genome shotgun (WGS) entry which is preliminary data.</text>
</comment>
<dbReference type="InterPro" id="IPR006179">
    <property type="entry name" value="5_nucleotidase/apyrase"/>
</dbReference>
<name>A0A5D4M9Q4_9BACI</name>
<comment type="similarity">
    <text evidence="2">Belongs to the 5'-nucleotidase family.</text>
</comment>
<evidence type="ECO:0000259" key="4">
    <source>
        <dbReference type="Pfam" id="PF02872"/>
    </source>
</evidence>
<evidence type="ECO:0000256" key="1">
    <source>
        <dbReference type="ARBA" id="ARBA00022729"/>
    </source>
</evidence>
<keyword evidence="1" id="KW-0732">Signal</keyword>
<sequence>MNEIIHIYHTNDLHSHFENWPRIRDFLKLRKQWHLEAGDEVFLFDIGDHVDRWHPLSEGTLGKGNVEMLNEVGYDAVTIGNNEGITFSYEELNDLYSNARFEVLLANLHTKEGKIPAWAKPYTIYETKAGTRIGVLGLTAHFAPFYKPLGWNIYSPMDQLDFWLKELSPQADLIVLLSHLGIRDDEWIAEKYPDIDIILGAHTHHIFHEGKEINGTLLGAAGKHGHYVGHIILEFESGQKSFTSRKAQLYEQDNLPVPLDEDQQIKSWQDEGKKLLNETVAILKSDLGAEWFQPSELPQLLSDAMLQWCEADCAFLNAGLVLEGLPKGEVSKFDIHRILPHPINPCVINLTGAELKEVIKATRNEELHHLQVKGLGFRGKVMGVFAYSSISIGNDIQHIFIDGKPVDHQKKYKLATTDMFTFGHFFPELQRSEKQYFMPEFLRDLLAWKLKEMDSD</sequence>
<reference evidence="5 6" key="1">
    <citation type="submission" date="2019-08" db="EMBL/GenBank/DDBJ databases">
        <title>Bacillus genomes from the desert of Cuatro Cienegas, Coahuila.</title>
        <authorList>
            <person name="Olmedo-Alvarez G."/>
        </authorList>
    </citation>
    <scope>NUCLEOTIDE SEQUENCE [LARGE SCALE GENOMIC DNA]</scope>
    <source>
        <strain evidence="5 6">CH128b_4D</strain>
    </source>
</reference>
<accession>A0A5D4M9Q4</accession>
<dbReference type="Pfam" id="PF02872">
    <property type="entry name" value="5_nucleotid_C"/>
    <property type="match status" value="1"/>
</dbReference>